<comment type="caution">
    <text evidence="1">The sequence shown here is derived from an EMBL/GenBank/DDBJ whole genome shotgun (WGS) entry which is preliminary data.</text>
</comment>
<protein>
    <submittedName>
        <fullName evidence="1">Uncharacterized protein</fullName>
    </submittedName>
</protein>
<dbReference type="AlphaFoldDB" id="A0A9D4SXV4"/>
<name>A0A9D4SXV4_RHISA</name>
<accession>A0A9D4SXV4</accession>
<proteinExistence type="predicted"/>
<keyword evidence="2" id="KW-1185">Reference proteome</keyword>
<sequence>MVKIFGQASGSPRLPEGCRHSIIIIVTLAQRALCRLLHLRPVDTAASADEFVVLLQAIAELLHAYDAIEEESGDVEHRTISLLLARRMSAREIKWPDSNDIARSKRAFRALYQRQGVEAGIPDVIGALDGYHIRISRPSESKESY</sequence>
<organism evidence="1 2">
    <name type="scientific">Rhipicephalus sanguineus</name>
    <name type="common">Brown dog tick</name>
    <name type="synonym">Ixodes sanguineus</name>
    <dbReference type="NCBI Taxonomy" id="34632"/>
    <lineage>
        <taxon>Eukaryota</taxon>
        <taxon>Metazoa</taxon>
        <taxon>Ecdysozoa</taxon>
        <taxon>Arthropoda</taxon>
        <taxon>Chelicerata</taxon>
        <taxon>Arachnida</taxon>
        <taxon>Acari</taxon>
        <taxon>Parasitiformes</taxon>
        <taxon>Ixodida</taxon>
        <taxon>Ixodoidea</taxon>
        <taxon>Ixodidae</taxon>
        <taxon>Rhipicephalinae</taxon>
        <taxon>Rhipicephalus</taxon>
        <taxon>Rhipicephalus</taxon>
    </lineage>
</organism>
<evidence type="ECO:0000313" key="1">
    <source>
        <dbReference type="EMBL" id="KAH7957681.1"/>
    </source>
</evidence>
<reference evidence="1" key="2">
    <citation type="submission" date="2021-09" db="EMBL/GenBank/DDBJ databases">
        <authorList>
            <person name="Jia N."/>
            <person name="Wang J."/>
            <person name="Shi W."/>
            <person name="Du L."/>
            <person name="Sun Y."/>
            <person name="Zhan W."/>
            <person name="Jiang J."/>
            <person name="Wang Q."/>
            <person name="Zhang B."/>
            <person name="Ji P."/>
            <person name="Sakyi L.B."/>
            <person name="Cui X."/>
            <person name="Yuan T."/>
            <person name="Jiang B."/>
            <person name="Yang W."/>
            <person name="Lam T.T.-Y."/>
            <person name="Chang Q."/>
            <person name="Ding S."/>
            <person name="Wang X."/>
            <person name="Zhu J."/>
            <person name="Ruan X."/>
            <person name="Zhao L."/>
            <person name="Wei J."/>
            <person name="Que T."/>
            <person name="Du C."/>
            <person name="Cheng J."/>
            <person name="Dai P."/>
            <person name="Han X."/>
            <person name="Huang E."/>
            <person name="Gao Y."/>
            <person name="Liu J."/>
            <person name="Shao H."/>
            <person name="Ye R."/>
            <person name="Li L."/>
            <person name="Wei W."/>
            <person name="Wang X."/>
            <person name="Wang C."/>
            <person name="Huo Q."/>
            <person name="Li W."/>
            <person name="Guo W."/>
            <person name="Chen H."/>
            <person name="Chen S."/>
            <person name="Zhou L."/>
            <person name="Zhou L."/>
            <person name="Ni X."/>
            <person name="Tian J."/>
            <person name="Zhou Y."/>
            <person name="Sheng Y."/>
            <person name="Liu T."/>
            <person name="Pan Y."/>
            <person name="Xia L."/>
            <person name="Li J."/>
            <person name="Zhao F."/>
            <person name="Cao W."/>
        </authorList>
    </citation>
    <scope>NUCLEOTIDE SEQUENCE</scope>
    <source>
        <strain evidence="1">Rsan-2018</strain>
        <tissue evidence="1">Larvae</tissue>
    </source>
</reference>
<gene>
    <name evidence="1" type="ORF">HPB52_021891</name>
</gene>
<dbReference type="EMBL" id="JABSTV010001250">
    <property type="protein sequence ID" value="KAH7957681.1"/>
    <property type="molecule type" value="Genomic_DNA"/>
</dbReference>
<dbReference type="Proteomes" id="UP000821837">
    <property type="component" value="Unassembled WGS sequence"/>
</dbReference>
<reference evidence="1" key="1">
    <citation type="journal article" date="2020" name="Cell">
        <title>Large-Scale Comparative Analyses of Tick Genomes Elucidate Their Genetic Diversity and Vector Capacities.</title>
        <authorList>
            <consortium name="Tick Genome and Microbiome Consortium (TIGMIC)"/>
            <person name="Jia N."/>
            <person name="Wang J."/>
            <person name="Shi W."/>
            <person name="Du L."/>
            <person name="Sun Y."/>
            <person name="Zhan W."/>
            <person name="Jiang J.F."/>
            <person name="Wang Q."/>
            <person name="Zhang B."/>
            <person name="Ji P."/>
            <person name="Bell-Sakyi L."/>
            <person name="Cui X.M."/>
            <person name="Yuan T.T."/>
            <person name="Jiang B.G."/>
            <person name="Yang W.F."/>
            <person name="Lam T.T."/>
            <person name="Chang Q.C."/>
            <person name="Ding S.J."/>
            <person name="Wang X.J."/>
            <person name="Zhu J.G."/>
            <person name="Ruan X.D."/>
            <person name="Zhao L."/>
            <person name="Wei J.T."/>
            <person name="Ye R.Z."/>
            <person name="Que T.C."/>
            <person name="Du C.H."/>
            <person name="Zhou Y.H."/>
            <person name="Cheng J.X."/>
            <person name="Dai P.F."/>
            <person name="Guo W.B."/>
            <person name="Han X.H."/>
            <person name="Huang E.J."/>
            <person name="Li L.F."/>
            <person name="Wei W."/>
            <person name="Gao Y.C."/>
            <person name="Liu J.Z."/>
            <person name="Shao H.Z."/>
            <person name="Wang X."/>
            <person name="Wang C.C."/>
            <person name="Yang T.C."/>
            <person name="Huo Q.B."/>
            <person name="Li W."/>
            <person name="Chen H.Y."/>
            <person name="Chen S.E."/>
            <person name="Zhou L.G."/>
            <person name="Ni X.B."/>
            <person name="Tian J.H."/>
            <person name="Sheng Y."/>
            <person name="Liu T."/>
            <person name="Pan Y.S."/>
            <person name="Xia L.Y."/>
            <person name="Li J."/>
            <person name="Zhao F."/>
            <person name="Cao W.C."/>
        </authorList>
    </citation>
    <scope>NUCLEOTIDE SEQUENCE</scope>
    <source>
        <strain evidence="1">Rsan-2018</strain>
    </source>
</reference>
<evidence type="ECO:0000313" key="2">
    <source>
        <dbReference type="Proteomes" id="UP000821837"/>
    </source>
</evidence>